<organism evidence="2 3">
    <name type="scientific">Trametes coccinea (strain BRFM310)</name>
    <name type="common">Pycnoporus coccineus</name>
    <dbReference type="NCBI Taxonomy" id="1353009"/>
    <lineage>
        <taxon>Eukaryota</taxon>
        <taxon>Fungi</taxon>
        <taxon>Dikarya</taxon>
        <taxon>Basidiomycota</taxon>
        <taxon>Agaricomycotina</taxon>
        <taxon>Agaricomycetes</taxon>
        <taxon>Polyporales</taxon>
        <taxon>Polyporaceae</taxon>
        <taxon>Trametes</taxon>
    </lineage>
</organism>
<dbReference type="PANTHER" id="PTHR42100:SF1">
    <property type="entry name" value="OXIDOREDUCTASE 178 KDA SUBUNIT, PUTATIVE (AFU_ORTHOLOGUE AFUA_8G04320)-RELATED"/>
    <property type="match status" value="1"/>
</dbReference>
<name>A0A1Y2ITQ0_TRAC3</name>
<dbReference type="GO" id="GO:0005739">
    <property type="term" value="C:mitochondrion"/>
    <property type="evidence" value="ECO:0007669"/>
    <property type="project" value="InterPro"/>
</dbReference>
<feature type="region of interest" description="Disordered" evidence="1">
    <location>
        <begin position="1"/>
        <end position="47"/>
    </location>
</feature>
<dbReference type="InterPro" id="IPR034444">
    <property type="entry name" value="Nuo17.8"/>
</dbReference>
<dbReference type="PANTHER" id="PTHR42100">
    <property type="entry name" value="OXIDOREDUCTASE 178 KDA SUBUNIT, PUTATIVE (AFU_ORTHOLOGUE AFUA_8G04320)-RELATED"/>
    <property type="match status" value="1"/>
</dbReference>
<accession>A0A1Y2ITQ0</accession>
<sequence length="158" mass="17527">MSLARAAGAIVRPSQRAGTSFIQRRAASSHTHDEHHHEEHHDTNEYPPEVFNTPFWRRVAIVAVGVVAFYKYAPAPGDENPIAKYIARTMASPAALKEAAFKHLLLSAQGSDETLLVADSKPPVVHRLRFPQRLEMHSPHSLPVGIKLSTEDVVVKRD</sequence>
<dbReference type="EMBL" id="KZ084098">
    <property type="protein sequence ID" value="OSD04014.1"/>
    <property type="molecule type" value="Genomic_DNA"/>
</dbReference>
<dbReference type="STRING" id="1353009.A0A1Y2ITQ0"/>
<feature type="compositionally biased region" description="Polar residues" evidence="1">
    <location>
        <begin position="16"/>
        <end position="29"/>
    </location>
</feature>
<evidence type="ECO:0000256" key="1">
    <source>
        <dbReference type="SAM" id="MobiDB-lite"/>
    </source>
</evidence>
<dbReference type="Proteomes" id="UP000193067">
    <property type="component" value="Unassembled WGS sequence"/>
</dbReference>
<keyword evidence="3" id="KW-1185">Reference proteome</keyword>
<protein>
    <submittedName>
        <fullName evidence="2">Uncharacterized protein</fullName>
    </submittedName>
</protein>
<reference evidence="2 3" key="1">
    <citation type="journal article" date="2015" name="Biotechnol. Biofuels">
        <title>Enhanced degradation of softwood versus hardwood by the white-rot fungus Pycnoporus coccineus.</title>
        <authorList>
            <person name="Couturier M."/>
            <person name="Navarro D."/>
            <person name="Chevret D."/>
            <person name="Henrissat B."/>
            <person name="Piumi F."/>
            <person name="Ruiz-Duenas F.J."/>
            <person name="Martinez A.T."/>
            <person name="Grigoriev I.V."/>
            <person name="Riley R."/>
            <person name="Lipzen A."/>
            <person name="Berrin J.G."/>
            <person name="Master E.R."/>
            <person name="Rosso M.N."/>
        </authorList>
    </citation>
    <scope>NUCLEOTIDE SEQUENCE [LARGE SCALE GENOMIC DNA]</scope>
    <source>
        <strain evidence="2 3">BRFM310</strain>
    </source>
</reference>
<evidence type="ECO:0000313" key="2">
    <source>
        <dbReference type="EMBL" id="OSD04014.1"/>
    </source>
</evidence>
<proteinExistence type="predicted"/>
<gene>
    <name evidence="2" type="ORF">PYCCODRAFT_1476519</name>
</gene>
<evidence type="ECO:0000313" key="3">
    <source>
        <dbReference type="Proteomes" id="UP000193067"/>
    </source>
</evidence>
<dbReference type="OrthoDB" id="2120038at2759"/>
<dbReference type="AlphaFoldDB" id="A0A1Y2ITQ0"/>
<feature type="compositionally biased region" description="Basic and acidic residues" evidence="1">
    <location>
        <begin position="30"/>
        <end position="44"/>
    </location>
</feature>